<keyword evidence="4 7" id="KW-0472">Membrane</keyword>
<comment type="caution">
    <text evidence="8">The sequence shown here is derived from an EMBL/GenBank/DDBJ whole genome shotgun (WGS) entry which is preliminary data.</text>
</comment>
<keyword evidence="3" id="KW-0732">Signal</keyword>
<evidence type="ECO:0000256" key="4">
    <source>
        <dbReference type="ARBA" id="ARBA00023136"/>
    </source>
</evidence>
<keyword evidence="7" id="KW-0812">Transmembrane</keyword>
<dbReference type="AlphaFoldDB" id="A0A5N6S593"/>
<dbReference type="PANTHER" id="PTHR30429:SF0">
    <property type="entry name" value="METHIONINE-BINDING LIPOPROTEIN METQ"/>
    <property type="match status" value="1"/>
</dbReference>
<dbReference type="SUPFAM" id="SSF53850">
    <property type="entry name" value="Periplasmic binding protein-like II"/>
    <property type="match status" value="1"/>
</dbReference>
<gene>
    <name evidence="8" type="ORF">DDE84_09810</name>
</gene>
<dbReference type="EMBL" id="QDAG01000010">
    <property type="protein sequence ID" value="KAE8126946.1"/>
    <property type="molecule type" value="Genomic_DNA"/>
</dbReference>
<name>A0A5N6S593_9BIFI</name>
<sequence>MNMHHNTYITTKMEHPLMNNNIFDSSNGVRTRSYRLGRHLFQKVFAAFAVLTLFALSLAGCGSSGEKVVKVALRAPYKIIYDALNQELAARGDKIKVVTSTYDTSTDTSQLLVDHDVDIAATIHSAALKAAQKKNPPFNDVVRLGYIHMQGSSLYSHKYKSVAAIPDGATISIPSDTSNQARALYNLQTMGLIKVDMTVPYPTPRNITSNPKNLKFKEITTQLQVRTLDDVDAGFVLTTQAYDAKLDLKSALWGESTDFKKYPEQRQYIIMFTVLKENLNNPTYKKVVEAYHSPRVYKAYVKEYGNALVPVDNQGNAVDLKQYA</sequence>
<evidence type="ECO:0000256" key="3">
    <source>
        <dbReference type="ARBA" id="ARBA00022729"/>
    </source>
</evidence>
<feature type="transmembrane region" description="Helical" evidence="7">
    <location>
        <begin position="40"/>
        <end position="60"/>
    </location>
</feature>
<keyword evidence="9" id="KW-1185">Reference proteome</keyword>
<comment type="subcellular location">
    <subcellularLocation>
        <location evidence="1">Membrane</location>
        <topology evidence="1">Lipid-anchor</topology>
    </subcellularLocation>
</comment>
<keyword evidence="6" id="KW-0449">Lipoprotein</keyword>
<accession>A0A5N6S593</accession>
<keyword evidence="7" id="KW-1133">Transmembrane helix</keyword>
<evidence type="ECO:0000313" key="8">
    <source>
        <dbReference type="EMBL" id="KAE8126946.1"/>
    </source>
</evidence>
<dbReference type="GO" id="GO:0016020">
    <property type="term" value="C:membrane"/>
    <property type="evidence" value="ECO:0007669"/>
    <property type="project" value="UniProtKB-SubCell"/>
</dbReference>
<reference evidence="8 9" key="1">
    <citation type="submission" date="2018-04" db="EMBL/GenBank/DDBJ databases">
        <authorList>
            <person name="Eckel V.P."/>
            <person name="Vogel R.F."/>
        </authorList>
    </citation>
    <scope>NUCLEOTIDE SEQUENCE [LARGE SCALE GENOMIC DNA]</scope>
    <source>
        <strain evidence="9">TMW 2.1764</strain>
    </source>
</reference>
<proteinExistence type="inferred from homology"/>
<comment type="similarity">
    <text evidence="2">Belongs to the NlpA lipoprotein family.</text>
</comment>
<evidence type="ECO:0000256" key="1">
    <source>
        <dbReference type="ARBA" id="ARBA00004635"/>
    </source>
</evidence>
<evidence type="ECO:0000313" key="9">
    <source>
        <dbReference type="Proteomes" id="UP000325415"/>
    </source>
</evidence>
<dbReference type="InterPro" id="IPR004872">
    <property type="entry name" value="Lipoprotein_NlpA"/>
</dbReference>
<keyword evidence="5" id="KW-0564">Palmitate</keyword>
<evidence type="ECO:0008006" key="10">
    <source>
        <dbReference type="Google" id="ProtNLM"/>
    </source>
</evidence>
<evidence type="ECO:0000256" key="7">
    <source>
        <dbReference type="SAM" id="Phobius"/>
    </source>
</evidence>
<evidence type="ECO:0000256" key="2">
    <source>
        <dbReference type="ARBA" id="ARBA00008973"/>
    </source>
</evidence>
<protein>
    <recommendedName>
        <fullName evidence="10">NLPA lipoprotein</fullName>
    </recommendedName>
</protein>
<dbReference type="Proteomes" id="UP000325415">
    <property type="component" value="Unassembled WGS sequence"/>
</dbReference>
<dbReference type="PANTHER" id="PTHR30429">
    <property type="entry name" value="D-METHIONINE-BINDING LIPOPROTEIN METQ"/>
    <property type="match status" value="1"/>
</dbReference>
<dbReference type="Pfam" id="PF03180">
    <property type="entry name" value="Lipoprotein_9"/>
    <property type="match status" value="1"/>
</dbReference>
<organism evidence="8 9">
    <name type="scientific">Bifidobacterium tibiigranuli</name>
    <dbReference type="NCBI Taxonomy" id="2172043"/>
    <lineage>
        <taxon>Bacteria</taxon>
        <taxon>Bacillati</taxon>
        <taxon>Actinomycetota</taxon>
        <taxon>Actinomycetes</taxon>
        <taxon>Bifidobacteriales</taxon>
        <taxon>Bifidobacteriaceae</taxon>
        <taxon>Bifidobacterium</taxon>
    </lineage>
</organism>
<dbReference type="Gene3D" id="3.40.190.10">
    <property type="entry name" value="Periplasmic binding protein-like II"/>
    <property type="match status" value="2"/>
</dbReference>
<evidence type="ECO:0000256" key="6">
    <source>
        <dbReference type="ARBA" id="ARBA00023288"/>
    </source>
</evidence>
<evidence type="ECO:0000256" key="5">
    <source>
        <dbReference type="ARBA" id="ARBA00023139"/>
    </source>
</evidence>